<comment type="similarity">
    <text evidence="1">Belongs to the methyltransferase superfamily.</text>
</comment>
<feature type="domain" description="Methyltransferase" evidence="5">
    <location>
        <begin position="271"/>
        <end position="362"/>
    </location>
</feature>
<dbReference type="PANTHER" id="PTHR12176:SF79">
    <property type="entry name" value="METHYLTRANSFERASE TYPE 11 DOMAIN-CONTAINING PROTEIN"/>
    <property type="match status" value="1"/>
</dbReference>
<reference evidence="6" key="2">
    <citation type="submission" date="2019-06" db="EMBL/GenBank/DDBJ databases">
        <title>Genomics analysis of Aphanomyces spp. identifies a new class of oomycete effector associated with host adaptation.</title>
        <authorList>
            <person name="Gaulin E."/>
        </authorList>
    </citation>
    <scope>NUCLEOTIDE SEQUENCE</scope>
    <source>
        <strain evidence="6">CBS 578.67</strain>
    </source>
</reference>
<dbReference type="GO" id="GO:0008168">
    <property type="term" value="F:methyltransferase activity"/>
    <property type="evidence" value="ECO:0007669"/>
    <property type="project" value="UniProtKB-KW"/>
</dbReference>
<dbReference type="GO" id="GO:0032259">
    <property type="term" value="P:methylation"/>
    <property type="evidence" value="ECO:0007669"/>
    <property type="project" value="UniProtKB-KW"/>
</dbReference>
<dbReference type="Proteomes" id="UP000332933">
    <property type="component" value="Unassembled WGS sequence"/>
</dbReference>
<accession>A0A485L348</accession>
<evidence type="ECO:0000313" key="7">
    <source>
        <dbReference type="EMBL" id="VFT92242.1"/>
    </source>
</evidence>
<evidence type="ECO:0000256" key="3">
    <source>
        <dbReference type="ARBA" id="ARBA00022679"/>
    </source>
</evidence>
<feature type="compositionally biased region" description="Basic and acidic residues" evidence="4">
    <location>
        <begin position="625"/>
        <end position="636"/>
    </location>
</feature>
<dbReference type="AlphaFoldDB" id="A0A485L348"/>
<name>A0A485L348_9STRA</name>
<feature type="region of interest" description="Disordered" evidence="4">
    <location>
        <begin position="612"/>
        <end position="737"/>
    </location>
</feature>
<dbReference type="InterPro" id="IPR041698">
    <property type="entry name" value="Methyltransf_25"/>
</dbReference>
<organism evidence="7 8">
    <name type="scientific">Aphanomyces stellatus</name>
    <dbReference type="NCBI Taxonomy" id="120398"/>
    <lineage>
        <taxon>Eukaryota</taxon>
        <taxon>Sar</taxon>
        <taxon>Stramenopiles</taxon>
        <taxon>Oomycota</taxon>
        <taxon>Saprolegniomycetes</taxon>
        <taxon>Saprolegniales</taxon>
        <taxon>Verrucalvaceae</taxon>
        <taxon>Aphanomyces</taxon>
    </lineage>
</organism>
<evidence type="ECO:0000259" key="5">
    <source>
        <dbReference type="Pfam" id="PF13649"/>
    </source>
</evidence>
<keyword evidence="8" id="KW-1185">Reference proteome</keyword>
<dbReference type="EMBL" id="CAADRA010005700">
    <property type="protein sequence ID" value="VFT92242.1"/>
    <property type="molecule type" value="Genomic_DNA"/>
</dbReference>
<protein>
    <submittedName>
        <fullName evidence="7">Aste57867_15440 protein</fullName>
    </submittedName>
</protein>
<feature type="compositionally biased region" description="Polar residues" evidence="4">
    <location>
        <begin position="662"/>
        <end position="671"/>
    </location>
</feature>
<gene>
    <name evidence="7" type="primary">Aste57867_15440</name>
    <name evidence="6" type="ORF">As57867_015384</name>
    <name evidence="7" type="ORF">ASTE57867_15440</name>
</gene>
<dbReference type="InterPro" id="IPR029063">
    <property type="entry name" value="SAM-dependent_MTases_sf"/>
</dbReference>
<evidence type="ECO:0000256" key="1">
    <source>
        <dbReference type="ARBA" id="ARBA00008361"/>
    </source>
</evidence>
<dbReference type="PANTHER" id="PTHR12176">
    <property type="entry name" value="SAM-DEPENDENT METHYLTRANSFERASE SUPERFAMILY PROTEIN"/>
    <property type="match status" value="1"/>
</dbReference>
<evidence type="ECO:0000256" key="4">
    <source>
        <dbReference type="SAM" id="MobiDB-lite"/>
    </source>
</evidence>
<dbReference type="CDD" id="cd02440">
    <property type="entry name" value="AdoMet_MTases"/>
    <property type="match status" value="1"/>
</dbReference>
<dbReference type="Pfam" id="PF13649">
    <property type="entry name" value="Methyltransf_25"/>
    <property type="match status" value="1"/>
</dbReference>
<evidence type="ECO:0000313" key="8">
    <source>
        <dbReference type="Proteomes" id="UP000332933"/>
    </source>
</evidence>
<keyword evidence="2" id="KW-0489">Methyltransferase</keyword>
<dbReference type="SUPFAM" id="SSF53335">
    <property type="entry name" value="S-adenosyl-L-methionine-dependent methyltransferases"/>
    <property type="match status" value="1"/>
</dbReference>
<keyword evidence="3" id="KW-0808">Transferase</keyword>
<dbReference type="Gene3D" id="3.40.50.150">
    <property type="entry name" value="Vaccinia Virus protein VP39"/>
    <property type="match status" value="1"/>
</dbReference>
<dbReference type="InterPro" id="IPR051419">
    <property type="entry name" value="Lys/N-term_MeTrsfase_sf"/>
</dbReference>
<evidence type="ECO:0000313" key="6">
    <source>
        <dbReference type="EMBL" id="KAF0693575.1"/>
    </source>
</evidence>
<sequence>MEVSRWIASPRVSQVAANLHEVARKLEIFRADDNASINNLDDIDSGSSVTNSISDVEHIADECSASSVSTVSDAASPFHDNPHAMSFSSSDSNLSSSISSINSEDDAVSSVSATSADDYNDDVMPLQVLGVFGLGGKIDFSSDEDDTDESSPRRKKRVLFSRTVRAADFQQRPSLVPTKIPLDSPAKQPWTATLVEELLSPAADLIHVPPRDIATVSSSSTPSPQEEPVSYCLPGLATAFPSASAMDWYMNYSSSGLQCLVESLVPKAAAVVDLGCGRSRVAREMVYSGYSNVMGIDTDARAISYQRTAAAAGLEPYLTFHHLDARDVGCVTRRHAVDCVFSKAFFDILRPTVVLDVLRTCVDDLLAPGALFLFVTCCQNKGDAAWWRVPPVATFLAAHFDALGRHPVGPLAGTPTVHAPAFACHAYRRRETAWECRVRLCREQLAVDDGQFGWRCLQFRGRVEAIDDDWTCATEREGPALLNEDWMALVQRQAARAALNEAAIEQATLEEEAAMREMDRTDMTAEDAAATILHVLWSVSDTMQCLVQSVVSAWEADRIRAVQARWAMIQAIVVAVVDAAVAAAARRRREAVEIDQCVAYVLATIVDRIAGPPSHTNGIQKAPTGKKDATKTEPPPHENGNQVGTKQGVAQSLELEEDDENATSIHESPATTPRLDTLSSDEGIIAQDDKRPSASHPPPDGFSNLASNDLTRANESTPPAIQQVDAAPPRLKSLPPTQQLSIACDEDNVDGHVQAAMEAMFELLEASPRHAKK</sequence>
<feature type="compositionally biased region" description="Polar residues" evidence="4">
    <location>
        <begin position="639"/>
        <end position="650"/>
    </location>
</feature>
<dbReference type="OrthoDB" id="44301at2759"/>
<proteinExistence type="inferred from homology"/>
<evidence type="ECO:0000256" key="2">
    <source>
        <dbReference type="ARBA" id="ARBA00022603"/>
    </source>
</evidence>
<reference evidence="7 8" key="1">
    <citation type="submission" date="2019-03" db="EMBL/GenBank/DDBJ databases">
        <authorList>
            <person name="Gaulin E."/>
            <person name="Dumas B."/>
        </authorList>
    </citation>
    <scope>NUCLEOTIDE SEQUENCE [LARGE SCALE GENOMIC DNA]</scope>
    <source>
        <strain evidence="7">CBS 568.67</strain>
    </source>
</reference>
<dbReference type="EMBL" id="VJMH01005679">
    <property type="protein sequence ID" value="KAF0693575.1"/>
    <property type="molecule type" value="Genomic_DNA"/>
</dbReference>
<feature type="compositionally biased region" description="Polar residues" evidence="4">
    <location>
        <begin position="704"/>
        <end position="720"/>
    </location>
</feature>